<evidence type="ECO:0000313" key="2">
    <source>
        <dbReference type="EMBL" id="NBL65786.1"/>
    </source>
</evidence>
<evidence type="ECO:0000256" key="1">
    <source>
        <dbReference type="SAM" id="Phobius"/>
    </source>
</evidence>
<keyword evidence="1" id="KW-1133">Transmembrane helix</keyword>
<evidence type="ECO:0000313" key="3">
    <source>
        <dbReference type="Proteomes" id="UP000798602"/>
    </source>
</evidence>
<feature type="transmembrane region" description="Helical" evidence="1">
    <location>
        <begin position="104"/>
        <end position="129"/>
    </location>
</feature>
<dbReference type="EMBL" id="JAABLM010000014">
    <property type="protein sequence ID" value="NBL65786.1"/>
    <property type="molecule type" value="Genomic_DNA"/>
</dbReference>
<feature type="transmembrane region" description="Helical" evidence="1">
    <location>
        <begin position="213"/>
        <end position="231"/>
    </location>
</feature>
<feature type="transmembrane region" description="Helical" evidence="1">
    <location>
        <begin position="362"/>
        <end position="381"/>
    </location>
</feature>
<dbReference type="RefSeq" id="WP_166537607.1">
    <property type="nucleotide sequence ID" value="NZ_JAABLM010000014.1"/>
</dbReference>
<reference evidence="3" key="1">
    <citation type="submission" date="2020-01" db="EMBL/GenBank/DDBJ databases">
        <title>Sphingomonas sp. strain CSW-10.</title>
        <authorList>
            <person name="Chen W.-M."/>
        </authorList>
    </citation>
    <scope>NUCLEOTIDE SEQUENCE [LARGE SCALE GENOMIC DNA]</scope>
    <source>
        <strain evidence="3">NST-5</strain>
    </source>
</reference>
<evidence type="ECO:0008006" key="4">
    <source>
        <dbReference type="Google" id="ProtNLM"/>
    </source>
</evidence>
<sequence length="421" mass="48152">MKTITVKSFNQIVFFLCVAIPFLNNYELTFGIWFLALFLTVANRYSVDIIKLTSCYVAILLIAFVVYFFQDEGSYNFFRDLSYLLKPIIGLLLGYQFYKKFPNYVFSTLVGTGTLIAAIHIALVLNTFIQFRSVSVNLLREYGGYFSDYEIYALILVVFANKFTHTISKKNLIIMGILLAFSSFLYLSRTNFIQFIILYMAMKGYFKITKKSVSFMAVTTIFVLMGYAVIYNTNPSRTGKGMEAFLYKIKNAPIEAFKTRVNSSDWKDFNDNYRSYENIITTKQVFRDGAGAVIFGQGLGSRVNLGQEIYTTDGSIVQYIPILHNGFFTVFLKSGLIGVLFLIFSIYLVAKQKKTNFQEIENINRLLIGSSLFLIVSNWVFMGLYLKLDTKSIVIGLLICYREALLKIERNQAHLVEVNPS</sequence>
<comment type="caution">
    <text evidence="2">The sequence shown here is derived from an EMBL/GenBank/DDBJ whole genome shotgun (WGS) entry which is preliminary data.</text>
</comment>
<accession>A0ABW9ZCF5</accession>
<feature type="transmembrane region" description="Helical" evidence="1">
    <location>
        <begin position="49"/>
        <end position="69"/>
    </location>
</feature>
<dbReference type="Proteomes" id="UP000798602">
    <property type="component" value="Unassembled WGS sequence"/>
</dbReference>
<feature type="transmembrane region" description="Helical" evidence="1">
    <location>
        <begin position="149"/>
        <end position="167"/>
    </location>
</feature>
<name>A0ABW9ZCF5_9FLAO</name>
<feature type="transmembrane region" description="Helical" evidence="1">
    <location>
        <begin position="12"/>
        <end position="37"/>
    </location>
</feature>
<gene>
    <name evidence="2" type="ORF">GV828_11300</name>
</gene>
<feature type="transmembrane region" description="Helical" evidence="1">
    <location>
        <begin position="81"/>
        <end position="98"/>
    </location>
</feature>
<keyword evidence="1" id="KW-0472">Membrane</keyword>
<feature type="transmembrane region" description="Helical" evidence="1">
    <location>
        <begin position="327"/>
        <end position="350"/>
    </location>
</feature>
<keyword evidence="3" id="KW-1185">Reference proteome</keyword>
<organism evidence="2 3">
    <name type="scientific">Flavobacterium ichthyis</name>
    <dbReference type="NCBI Taxonomy" id="2698827"/>
    <lineage>
        <taxon>Bacteria</taxon>
        <taxon>Pseudomonadati</taxon>
        <taxon>Bacteroidota</taxon>
        <taxon>Flavobacteriia</taxon>
        <taxon>Flavobacteriales</taxon>
        <taxon>Flavobacteriaceae</taxon>
        <taxon>Flavobacterium</taxon>
    </lineage>
</organism>
<keyword evidence="1" id="KW-0812">Transmembrane</keyword>
<protein>
    <recommendedName>
        <fullName evidence="4">Polysaccharide polymerase</fullName>
    </recommendedName>
</protein>
<proteinExistence type="predicted"/>
<feature type="transmembrane region" description="Helical" evidence="1">
    <location>
        <begin position="173"/>
        <end position="201"/>
    </location>
</feature>